<dbReference type="InterPro" id="IPR027417">
    <property type="entry name" value="P-loop_NTPase"/>
</dbReference>
<evidence type="ECO:0000256" key="4">
    <source>
        <dbReference type="ARBA" id="ARBA00038388"/>
    </source>
</evidence>
<dbReference type="SUPFAM" id="SSF52540">
    <property type="entry name" value="P-loop containing nucleoside triphosphate hydrolases"/>
    <property type="match status" value="1"/>
</dbReference>
<dbReference type="RefSeq" id="WP_054962114.1">
    <property type="nucleotide sequence ID" value="NZ_LLEI02000021.1"/>
</dbReference>
<protein>
    <submittedName>
        <fullName evidence="6">ABC transporter</fullName>
    </submittedName>
</protein>
<dbReference type="PANTHER" id="PTHR24220:SF689">
    <property type="entry name" value="LIPOPROTEIN-RELEASING SYSTEM ATP-BINDING PROTEIN LOLD"/>
    <property type="match status" value="1"/>
</dbReference>
<dbReference type="SMART" id="SM00382">
    <property type="entry name" value="AAA"/>
    <property type="match status" value="1"/>
</dbReference>
<dbReference type="AlphaFoldDB" id="A0A177Y2N3"/>
<dbReference type="GO" id="GO:1902495">
    <property type="term" value="C:transmembrane transporter complex"/>
    <property type="evidence" value="ECO:0007669"/>
    <property type="project" value="UniProtKB-ARBA"/>
</dbReference>
<keyword evidence="2" id="KW-0547">Nucleotide-binding</keyword>
<reference evidence="6 7" key="1">
    <citation type="journal article" date="2016" name="Syst. Appl. Microbiol.">
        <title>Vibrio bivalvicida sp. nov., a novel larval pathogen for bivalve molluscs reared in a hatchery.</title>
        <authorList>
            <person name="Dubert J."/>
            <person name="Romalde J.L."/>
            <person name="Prado S."/>
            <person name="Barja J.L."/>
        </authorList>
    </citation>
    <scope>NUCLEOTIDE SEQUENCE [LARGE SCALE GENOMIC DNA]</scope>
    <source>
        <strain evidence="6 7">605</strain>
    </source>
</reference>
<gene>
    <name evidence="6" type="ORF">APB76_07610</name>
</gene>
<accession>A0A177Y2N3</accession>
<dbReference type="Pfam" id="PF00005">
    <property type="entry name" value="ABC_tran"/>
    <property type="match status" value="1"/>
</dbReference>
<feature type="domain" description="ABC transporter" evidence="5">
    <location>
        <begin position="2"/>
        <end position="226"/>
    </location>
</feature>
<dbReference type="CDD" id="cd03255">
    <property type="entry name" value="ABC_MJ0796_LolCDE_FtsE"/>
    <property type="match status" value="1"/>
</dbReference>
<dbReference type="PANTHER" id="PTHR24220">
    <property type="entry name" value="IMPORT ATP-BINDING PROTEIN"/>
    <property type="match status" value="1"/>
</dbReference>
<dbReference type="PROSITE" id="PS50893">
    <property type="entry name" value="ABC_TRANSPORTER_2"/>
    <property type="match status" value="1"/>
</dbReference>
<organism evidence="6 7">
    <name type="scientific">Vibrio bivalvicida</name>
    <dbReference type="NCBI Taxonomy" id="1276888"/>
    <lineage>
        <taxon>Bacteria</taxon>
        <taxon>Pseudomonadati</taxon>
        <taxon>Pseudomonadota</taxon>
        <taxon>Gammaproteobacteria</taxon>
        <taxon>Vibrionales</taxon>
        <taxon>Vibrionaceae</taxon>
        <taxon>Vibrio</taxon>
        <taxon>Vibrio oreintalis group</taxon>
    </lineage>
</organism>
<evidence type="ECO:0000256" key="2">
    <source>
        <dbReference type="ARBA" id="ARBA00022741"/>
    </source>
</evidence>
<dbReference type="Gene3D" id="3.40.50.300">
    <property type="entry name" value="P-loop containing nucleotide triphosphate hydrolases"/>
    <property type="match status" value="1"/>
</dbReference>
<sequence>MIRFEQLSKTYRIGQQQVEALSQVSGEINKGEMVALCGPSGSGKSTLLNILGLLDMDYQGSIELSGTAYPKDNLKAAQMRRNQLGFVFQKFNLIPVMTAWENVAYPLMLNGYSLQDQKRKSIEILDKVGLKEFANHRPDNLSGGQQQRVAIARALIHKPQMVIADEPTASLDSHTASVVIDLMKSLGHEFDTTFIVATHDPRMAVQCDRSIDLLDGTINKEPMKWAS</sequence>
<dbReference type="InterPro" id="IPR017871">
    <property type="entry name" value="ABC_transporter-like_CS"/>
</dbReference>
<dbReference type="GO" id="GO:0005886">
    <property type="term" value="C:plasma membrane"/>
    <property type="evidence" value="ECO:0007669"/>
    <property type="project" value="TreeGrafter"/>
</dbReference>
<dbReference type="PROSITE" id="PS00211">
    <property type="entry name" value="ABC_TRANSPORTER_1"/>
    <property type="match status" value="1"/>
</dbReference>
<evidence type="ECO:0000256" key="3">
    <source>
        <dbReference type="ARBA" id="ARBA00022840"/>
    </source>
</evidence>
<evidence type="ECO:0000259" key="5">
    <source>
        <dbReference type="PROSITE" id="PS50893"/>
    </source>
</evidence>
<dbReference type="GO" id="GO:0016887">
    <property type="term" value="F:ATP hydrolysis activity"/>
    <property type="evidence" value="ECO:0007669"/>
    <property type="project" value="InterPro"/>
</dbReference>
<dbReference type="GO" id="GO:0005524">
    <property type="term" value="F:ATP binding"/>
    <property type="evidence" value="ECO:0007669"/>
    <property type="project" value="UniProtKB-KW"/>
</dbReference>
<comment type="similarity">
    <text evidence="4">Belongs to the ABC transporter superfamily. Macrolide exporter (TC 3.A.1.122) family.</text>
</comment>
<comment type="caution">
    <text evidence="6">The sequence shown here is derived from an EMBL/GenBank/DDBJ whole genome shotgun (WGS) entry which is preliminary data.</text>
</comment>
<dbReference type="FunFam" id="3.40.50.300:FF:000032">
    <property type="entry name" value="Export ABC transporter ATP-binding protein"/>
    <property type="match status" value="1"/>
</dbReference>
<evidence type="ECO:0000313" key="7">
    <source>
        <dbReference type="Proteomes" id="UP000078406"/>
    </source>
</evidence>
<dbReference type="GO" id="GO:0044874">
    <property type="term" value="P:lipoprotein localization to outer membrane"/>
    <property type="evidence" value="ECO:0007669"/>
    <property type="project" value="TreeGrafter"/>
</dbReference>
<evidence type="ECO:0000313" key="6">
    <source>
        <dbReference type="EMBL" id="OAJ95139.1"/>
    </source>
</evidence>
<proteinExistence type="inferred from homology"/>
<dbReference type="EMBL" id="LLEI02000021">
    <property type="protein sequence ID" value="OAJ95139.1"/>
    <property type="molecule type" value="Genomic_DNA"/>
</dbReference>
<name>A0A177Y2N3_9VIBR</name>
<dbReference type="InterPro" id="IPR015854">
    <property type="entry name" value="ABC_transpr_LolD-like"/>
</dbReference>
<dbReference type="GO" id="GO:0089705">
    <property type="term" value="P:protein localization to outer membrane"/>
    <property type="evidence" value="ECO:0007669"/>
    <property type="project" value="TreeGrafter"/>
</dbReference>
<dbReference type="InterPro" id="IPR003439">
    <property type="entry name" value="ABC_transporter-like_ATP-bd"/>
</dbReference>
<dbReference type="InterPro" id="IPR017911">
    <property type="entry name" value="MacB-like_ATP-bd"/>
</dbReference>
<keyword evidence="3" id="KW-0067">ATP-binding</keyword>
<evidence type="ECO:0000256" key="1">
    <source>
        <dbReference type="ARBA" id="ARBA00022448"/>
    </source>
</evidence>
<keyword evidence="1" id="KW-0813">Transport</keyword>
<dbReference type="GO" id="GO:0022857">
    <property type="term" value="F:transmembrane transporter activity"/>
    <property type="evidence" value="ECO:0007669"/>
    <property type="project" value="TreeGrafter"/>
</dbReference>
<dbReference type="Proteomes" id="UP000078406">
    <property type="component" value="Unassembled WGS sequence"/>
</dbReference>
<dbReference type="InterPro" id="IPR003593">
    <property type="entry name" value="AAA+_ATPase"/>
</dbReference>